<name>M5C2Q9_THACB</name>
<dbReference type="Proteomes" id="UP000012065">
    <property type="component" value="Unassembled WGS sequence"/>
</dbReference>
<protein>
    <submittedName>
        <fullName evidence="2">Uncharacterized protein</fullName>
    </submittedName>
</protein>
<feature type="region of interest" description="Disordered" evidence="1">
    <location>
        <begin position="34"/>
        <end position="65"/>
    </location>
</feature>
<reference evidence="2 3" key="1">
    <citation type="journal article" date="2013" name="J. Biotechnol.">
        <title>Establishment and interpretation of the genome sequence of the phytopathogenic fungus Rhizoctonia solani AG1-IB isolate 7/3/14.</title>
        <authorList>
            <person name="Wibberg D.W."/>
            <person name="Jelonek L.J."/>
            <person name="Rupp O.R."/>
            <person name="Hennig M.H."/>
            <person name="Eikmeyer F.E."/>
            <person name="Goesmann A.G."/>
            <person name="Hartmann A.H."/>
            <person name="Borriss R.B."/>
            <person name="Grosch R.G."/>
            <person name="Puehler A.P."/>
            <person name="Schlueter A.S."/>
        </authorList>
    </citation>
    <scope>NUCLEOTIDE SEQUENCE [LARGE SCALE GENOMIC DNA]</scope>
    <source>
        <strain evidence="3">AG1-IB / isolate 7/3/14</strain>
    </source>
</reference>
<dbReference type="EMBL" id="CAOJ01011933">
    <property type="protein sequence ID" value="CCO33701.1"/>
    <property type="molecule type" value="Genomic_DNA"/>
</dbReference>
<gene>
    <name evidence="2" type="ORF">BN14_07786</name>
</gene>
<dbReference type="AlphaFoldDB" id="M5C2Q9"/>
<sequence>MVVQTHSHRVAPSSGVGTQVTPASSFATVMSTPLVNTSNCSRPPSTTANSTPPDTLATRARSHSNVSTATAAVPLVTITKRSVKAVHREQLRVRQKALDSKLLSARQRFEKEVDGLGKEYRKSSSEIRGQALLRNKYGIGKRKVNSYNAFRHKQSKARKASKESLEFTAAQELDTTCYQDADAETIATAKSELEEEKKVQSGYVYKTLKGRTQHADKVIRGIDQAIKELNLSCGVESICIFVSGSNRDHSLLQAAYTSKGIEFFEGPLKKNLNNVLQDFQTFAQGGTEDLAKCHRELQKELRDQVSARLLSSLQEAAGPKYSIRSMKYEDYEARICRKYNVALVGWPTDLGKFRSPTQIGNKQLKMLLGLLKDDTCRFEKAPPK</sequence>
<evidence type="ECO:0000313" key="3">
    <source>
        <dbReference type="Proteomes" id="UP000012065"/>
    </source>
</evidence>
<feature type="compositionally biased region" description="Polar residues" evidence="1">
    <location>
        <begin position="34"/>
        <end position="53"/>
    </location>
</feature>
<feature type="region of interest" description="Disordered" evidence="1">
    <location>
        <begin position="1"/>
        <end position="20"/>
    </location>
</feature>
<evidence type="ECO:0000256" key="1">
    <source>
        <dbReference type="SAM" id="MobiDB-lite"/>
    </source>
</evidence>
<organism evidence="2 3">
    <name type="scientific">Thanatephorus cucumeris (strain AG1-IB / isolate 7/3/14)</name>
    <name type="common">Lettuce bottom rot fungus</name>
    <name type="synonym">Rhizoctonia solani</name>
    <dbReference type="NCBI Taxonomy" id="1108050"/>
    <lineage>
        <taxon>Eukaryota</taxon>
        <taxon>Fungi</taxon>
        <taxon>Dikarya</taxon>
        <taxon>Basidiomycota</taxon>
        <taxon>Agaricomycotina</taxon>
        <taxon>Agaricomycetes</taxon>
        <taxon>Cantharellales</taxon>
        <taxon>Ceratobasidiaceae</taxon>
        <taxon>Rhizoctonia</taxon>
        <taxon>Rhizoctonia solani AG-1</taxon>
    </lineage>
</organism>
<accession>M5C2Q9</accession>
<proteinExistence type="predicted"/>
<evidence type="ECO:0000313" key="2">
    <source>
        <dbReference type="EMBL" id="CCO33701.1"/>
    </source>
</evidence>
<dbReference type="HOGENOM" id="CLU_060802_0_0_1"/>
<comment type="caution">
    <text evidence="2">The sequence shown here is derived from an EMBL/GenBank/DDBJ whole genome shotgun (WGS) entry which is preliminary data.</text>
</comment>